<dbReference type="InterPro" id="IPR016167">
    <property type="entry name" value="FAD-bd_PCMH_sub1"/>
</dbReference>
<dbReference type="InterPro" id="IPR005107">
    <property type="entry name" value="CO_DH_flav_C"/>
</dbReference>
<dbReference type="PROSITE" id="PS51387">
    <property type="entry name" value="FAD_PCMH"/>
    <property type="match status" value="1"/>
</dbReference>
<organism evidence="5 6">
    <name type="scientific">Roseibium hamelinense</name>
    <dbReference type="NCBI Taxonomy" id="150831"/>
    <lineage>
        <taxon>Bacteria</taxon>
        <taxon>Pseudomonadati</taxon>
        <taxon>Pseudomonadota</taxon>
        <taxon>Alphaproteobacteria</taxon>
        <taxon>Hyphomicrobiales</taxon>
        <taxon>Stappiaceae</taxon>
        <taxon>Roseibium</taxon>
    </lineage>
</organism>
<dbReference type="Gene3D" id="3.30.43.10">
    <property type="entry name" value="Uridine Diphospho-n-acetylenolpyruvylglucosamine Reductase, domain 2"/>
    <property type="match status" value="1"/>
</dbReference>
<dbReference type="RefSeq" id="WP_145346878.1">
    <property type="nucleotide sequence ID" value="NZ_SMLY01000077.1"/>
</dbReference>
<dbReference type="InterPro" id="IPR036318">
    <property type="entry name" value="FAD-bd_PCMH-like_sf"/>
</dbReference>
<dbReference type="OrthoDB" id="9793944at2"/>
<dbReference type="GO" id="GO:0071949">
    <property type="term" value="F:FAD binding"/>
    <property type="evidence" value="ECO:0007669"/>
    <property type="project" value="InterPro"/>
</dbReference>
<evidence type="ECO:0000256" key="3">
    <source>
        <dbReference type="ARBA" id="ARBA00023002"/>
    </source>
</evidence>
<dbReference type="InterPro" id="IPR036683">
    <property type="entry name" value="CO_DH_flav_C_dom_sf"/>
</dbReference>
<evidence type="ECO:0000256" key="2">
    <source>
        <dbReference type="ARBA" id="ARBA00022827"/>
    </source>
</evidence>
<evidence type="ECO:0000313" key="5">
    <source>
        <dbReference type="EMBL" id="TWI80743.1"/>
    </source>
</evidence>
<dbReference type="InterPro" id="IPR051312">
    <property type="entry name" value="Diverse_Substr_Oxidored"/>
</dbReference>
<dbReference type="SMART" id="SM01092">
    <property type="entry name" value="CO_deh_flav_C"/>
    <property type="match status" value="1"/>
</dbReference>
<dbReference type="InterPro" id="IPR016169">
    <property type="entry name" value="FAD-bd_PCMH_sub2"/>
</dbReference>
<feature type="domain" description="FAD-binding PCMH-type" evidence="4">
    <location>
        <begin position="1"/>
        <end position="170"/>
    </location>
</feature>
<dbReference type="FunFam" id="3.30.465.10:FF:000017">
    <property type="entry name" value="Xanthine dehydrogenase, FAD binding subunit"/>
    <property type="match status" value="1"/>
</dbReference>
<name>A0A562SI58_9HYPH</name>
<dbReference type="Gene3D" id="3.30.465.10">
    <property type="match status" value="1"/>
</dbReference>
<dbReference type="AlphaFoldDB" id="A0A562SI58"/>
<dbReference type="EMBL" id="VLLF01000011">
    <property type="protein sequence ID" value="TWI80743.1"/>
    <property type="molecule type" value="Genomic_DNA"/>
</dbReference>
<comment type="caution">
    <text evidence="5">The sequence shown here is derived from an EMBL/GenBank/DDBJ whole genome shotgun (WGS) entry which is preliminary data.</text>
</comment>
<evidence type="ECO:0000259" key="4">
    <source>
        <dbReference type="PROSITE" id="PS51387"/>
    </source>
</evidence>
<dbReference type="PANTHER" id="PTHR42659:SF2">
    <property type="entry name" value="XANTHINE DEHYDROGENASE SUBUNIT C-RELATED"/>
    <property type="match status" value="1"/>
</dbReference>
<dbReference type="Pfam" id="PF00941">
    <property type="entry name" value="FAD_binding_5"/>
    <property type="match status" value="1"/>
</dbReference>
<accession>A0A562SI58</accession>
<keyword evidence="3" id="KW-0560">Oxidoreductase</keyword>
<keyword evidence="1" id="KW-0285">Flavoprotein</keyword>
<keyword evidence="2" id="KW-0274">FAD</keyword>
<sequence>MYETNYHRAGTLDEAASLFSKSDDPKFLSGGQTLIATMKQRLAAPSDLIDLGHVPEMHGICEDGDAIAIGATTTHSEVAASELVRSKIPGLAKLANGIGDPAVRHMGTIGGSVANNDPAADYPSALVALGATVSTNKRSLPAEDFFTGMFDTALEEDEIIVSVTFPVVEKSAYAKYPNPASRYAMAGVFVAKHKDGSVKVAVTGAGQDGVFRVAAMESALSSNWSADAVADISVSADDMMADIHGSAAYRANLVTVMAKRALEAAG</sequence>
<keyword evidence="6" id="KW-1185">Reference proteome</keyword>
<gene>
    <name evidence="5" type="ORF">JM93_03957</name>
</gene>
<evidence type="ECO:0000313" key="6">
    <source>
        <dbReference type="Proteomes" id="UP000320593"/>
    </source>
</evidence>
<dbReference type="GO" id="GO:0016491">
    <property type="term" value="F:oxidoreductase activity"/>
    <property type="evidence" value="ECO:0007669"/>
    <property type="project" value="UniProtKB-KW"/>
</dbReference>
<evidence type="ECO:0000256" key="1">
    <source>
        <dbReference type="ARBA" id="ARBA00022630"/>
    </source>
</evidence>
<protein>
    <submittedName>
        <fullName evidence="5">Carbon-monoxide dehydrogenase medium subunit</fullName>
    </submittedName>
</protein>
<reference evidence="5 6" key="1">
    <citation type="submission" date="2019-07" db="EMBL/GenBank/DDBJ databases">
        <title>Genomic Encyclopedia of Archaeal and Bacterial Type Strains, Phase II (KMG-II): from individual species to whole genera.</title>
        <authorList>
            <person name="Goeker M."/>
        </authorList>
    </citation>
    <scope>NUCLEOTIDE SEQUENCE [LARGE SCALE GENOMIC DNA]</scope>
    <source>
        <strain evidence="5 6">ATCC BAA-252</strain>
    </source>
</reference>
<dbReference type="PANTHER" id="PTHR42659">
    <property type="entry name" value="XANTHINE DEHYDROGENASE SUBUNIT C-RELATED"/>
    <property type="match status" value="1"/>
</dbReference>
<dbReference type="InterPro" id="IPR002346">
    <property type="entry name" value="Mopterin_DH_FAD-bd"/>
</dbReference>
<proteinExistence type="predicted"/>
<dbReference type="SUPFAM" id="SSF55447">
    <property type="entry name" value="CO dehydrogenase flavoprotein C-terminal domain-like"/>
    <property type="match status" value="1"/>
</dbReference>
<dbReference type="InterPro" id="IPR016166">
    <property type="entry name" value="FAD-bd_PCMH"/>
</dbReference>
<dbReference type="SUPFAM" id="SSF56176">
    <property type="entry name" value="FAD-binding/transporter-associated domain-like"/>
    <property type="match status" value="1"/>
</dbReference>
<dbReference type="Gene3D" id="3.30.390.50">
    <property type="entry name" value="CO dehydrogenase flavoprotein, C-terminal domain"/>
    <property type="match status" value="1"/>
</dbReference>
<dbReference type="Proteomes" id="UP000320593">
    <property type="component" value="Unassembled WGS sequence"/>
</dbReference>